<dbReference type="EMBL" id="FNOK01000028">
    <property type="protein sequence ID" value="SDY52155.1"/>
    <property type="molecule type" value="Genomic_DNA"/>
</dbReference>
<dbReference type="InterPro" id="IPR017641">
    <property type="entry name" value="Benzo_1-2-diOase_ssu"/>
</dbReference>
<evidence type="ECO:0000313" key="4">
    <source>
        <dbReference type="Proteomes" id="UP000199529"/>
    </source>
</evidence>
<keyword evidence="4" id="KW-1185">Reference proteome</keyword>
<dbReference type="InterPro" id="IPR000391">
    <property type="entry name" value="Rng_hydr_dOase-bsu"/>
</dbReference>
<dbReference type="InterPro" id="IPR032710">
    <property type="entry name" value="NTF2-like_dom_sf"/>
</dbReference>
<dbReference type="Pfam" id="PF00866">
    <property type="entry name" value="Ring_hydroxyl_B"/>
    <property type="match status" value="1"/>
</dbReference>
<dbReference type="PANTHER" id="PTHR41534:SF1">
    <property type="entry name" value="BLR3401 PROTEIN"/>
    <property type="match status" value="1"/>
</dbReference>
<dbReference type="AlphaFoldDB" id="A0A1H3KKD9"/>
<dbReference type="GO" id="GO:0019380">
    <property type="term" value="P:3-phenylpropionate catabolic process"/>
    <property type="evidence" value="ECO:0007669"/>
    <property type="project" value="TreeGrafter"/>
</dbReference>
<dbReference type="SUPFAM" id="SSF54427">
    <property type="entry name" value="NTF2-like"/>
    <property type="match status" value="1"/>
</dbReference>
<dbReference type="RefSeq" id="WP_093270337.1">
    <property type="nucleotide sequence ID" value="NZ_FNOK01000028.1"/>
</dbReference>
<keyword evidence="2" id="KW-0560">Oxidoreductase</keyword>
<keyword evidence="3" id="KW-0223">Dioxygenase</keyword>
<dbReference type="Proteomes" id="UP000199529">
    <property type="component" value="Unassembled WGS sequence"/>
</dbReference>
<evidence type="ECO:0000256" key="1">
    <source>
        <dbReference type="ARBA" id="ARBA00009570"/>
    </source>
</evidence>
<dbReference type="Gene3D" id="3.10.450.50">
    <property type="match status" value="1"/>
</dbReference>
<dbReference type="CDD" id="cd00667">
    <property type="entry name" value="ring_hydroxylating_dioxygenases_beta"/>
    <property type="match status" value="1"/>
</dbReference>
<comment type="similarity">
    <text evidence="1">Belongs to the bacterial ring-hydroxylating dioxygenase beta subunit family.</text>
</comment>
<evidence type="ECO:0000256" key="2">
    <source>
        <dbReference type="ARBA" id="ARBA00023002"/>
    </source>
</evidence>
<reference evidence="4" key="1">
    <citation type="submission" date="2016-10" db="EMBL/GenBank/DDBJ databases">
        <authorList>
            <person name="Varghese N."/>
            <person name="Submissions S."/>
        </authorList>
    </citation>
    <scope>NUCLEOTIDE SEQUENCE [LARGE SCALE GENOMIC DNA]</scope>
    <source>
        <strain evidence="4">CGMCC 4.3530</strain>
    </source>
</reference>
<organism evidence="3 4">
    <name type="scientific">Saccharopolyspora shandongensis</name>
    <dbReference type="NCBI Taxonomy" id="418495"/>
    <lineage>
        <taxon>Bacteria</taxon>
        <taxon>Bacillati</taxon>
        <taxon>Actinomycetota</taxon>
        <taxon>Actinomycetes</taxon>
        <taxon>Pseudonocardiales</taxon>
        <taxon>Pseudonocardiaceae</taxon>
        <taxon>Saccharopolyspora</taxon>
    </lineage>
</organism>
<protein>
    <submittedName>
        <fullName evidence="3">Benzoate/toluate 1,2-dioxygenase beta subunit</fullName>
    </submittedName>
</protein>
<dbReference type="OrthoDB" id="3212009at2"/>
<dbReference type="PANTHER" id="PTHR41534">
    <property type="entry name" value="BLR3401 PROTEIN"/>
    <property type="match status" value="1"/>
</dbReference>
<accession>A0A1H3KKD9</accession>
<name>A0A1H3KKD9_9PSEU</name>
<gene>
    <name evidence="3" type="ORF">SAMN05216215_102864</name>
</gene>
<dbReference type="STRING" id="418495.SAMN05216215_102864"/>
<proteinExistence type="inferred from homology"/>
<sequence>MTVTADTTETSASGAGTGKTITQQDIEQFLYREARYLDDREFEKWLECYAADVVYWMPSWGDDDLLSSDPQTSISLIYYPNKGGLEDRVFRIRTERSSATSIPEPRTSHNISNVELIERRGDLVDVRFNWHTMYFRYKTVDPYYGTSFYTIDFSGPAPLIRRKTVVLKNDYIHHVVDIYHI</sequence>
<dbReference type="GO" id="GO:0051213">
    <property type="term" value="F:dioxygenase activity"/>
    <property type="evidence" value="ECO:0007669"/>
    <property type="project" value="UniProtKB-KW"/>
</dbReference>
<dbReference type="NCBIfam" id="TIGR03232">
    <property type="entry name" value="benzo_1_2_benB"/>
    <property type="match status" value="1"/>
</dbReference>
<evidence type="ECO:0000313" key="3">
    <source>
        <dbReference type="EMBL" id="SDY52155.1"/>
    </source>
</evidence>